<evidence type="ECO:0000313" key="12">
    <source>
        <dbReference type="Proteomes" id="UP000501602"/>
    </source>
</evidence>
<evidence type="ECO:0000256" key="8">
    <source>
        <dbReference type="ARBA" id="ARBA00023211"/>
    </source>
</evidence>
<keyword evidence="1 10" id="KW-0540">Nuclease</keyword>
<dbReference type="PANTHER" id="PTHR34353:SF2">
    <property type="entry name" value="CRISPR-ASSOCIATED ENDONUCLEASE CAS1 1"/>
    <property type="match status" value="1"/>
</dbReference>
<comment type="similarity">
    <text evidence="10">Belongs to the CRISPR-associated endonuclease Cas1 family.</text>
</comment>
<dbReference type="Proteomes" id="UP000501602">
    <property type="component" value="Chromosome"/>
</dbReference>
<keyword evidence="2 10" id="KW-0479">Metal-binding</keyword>
<comment type="cofactor">
    <cofactor evidence="10">
        <name>Mg(2+)</name>
        <dbReference type="ChEBI" id="CHEBI:18420"/>
    </cofactor>
    <cofactor evidence="10">
        <name>Mn(2+)</name>
        <dbReference type="ChEBI" id="CHEBI:29035"/>
    </cofactor>
</comment>
<keyword evidence="4 10" id="KW-0378">Hydrolase</keyword>
<comment type="subunit">
    <text evidence="9 10">Homodimer, forms a heterotetramer with a Cas2 homodimer.</text>
</comment>
<dbReference type="GO" id="GO:0004520">
    <property type="term" value="F:DNA endonuclease activity"/>
    <property type="evidence" value="ECO:0007669"/>
    <property type="project" value="InterPro"/>
</dbReference>
<keyword evidence="5 10" id="KW-0460">Magnesium</keyword>
<evidence type="ECO:0000256" key="2">
    <source>
        <dbReference type="ARBA" id="ARBA00022723"/>
    </source>
</evidence>
<protein>
    <recommendedName>
        <fullName evidence="10">CRISPR-associated endonuclease Cas1</fullName>
        <ecNumber evidence="10">3.1.-.-</ecNumber>
    </recommendedName>
</protein>
<keyword evidence="8 10" id="KW-0464">Manganese</keyword>
<evidence type="ECO:0000256" key="6">
    <source>
        <dbReference type="ARBA" id="ARBA00023118"/>
    </source>
</evidence>
<dbReference type="HAMAP" id="MF_01470">
    <property type="entry name" value="Cas1"/>
    <property type="match status" value="1"/>
</dbReference>
<dbReference type="PANTHER" id="PTHR34353">
    <property type="entry name" value="CRISPR-ASSOCIATED ENDONUCLEASE CAS1 1"/>
    <property type="match status" value="1"/>
</dbReference>
<feature type="binding site" evidence="10">
    <location>
        <position position="246"/>
    </location>
    <ligand>
        <name>Mn(2+)</name>
        <dbReference type="ChEBI" id="CHEBI:29035"/>
    </ligand>
</feature>
<evidence type="ECO:0000256" key="1">
    <source>
        <dbReference type="ARBA" id="ARBA00022722"/>
    </source>
</evidence>
<evidence type="ECO:0000256" key="7">
    <source>
        <dbReference type="ARBA" id="ARBA00023125"/>
    </source>
</evidence>
<keyword evidence="6 10" id="KW-0051">Antiviral defense</keyword>
<dbReference type="NCBIfam" id="TIGR03640">
    <property type="entry name" value="cas1_DVULG"/>
    <property type="match status" value="1"/>
</dbReference>
<accession>A0A6H1U9Q7</accession>
<dbReference type="Gene3D" id="3.100.10.20">
    <property type="entry name" value="CRISPR-associated endonuclease Cas1, N-terminal domain"/>
    <property type="match status" value="1"/>
</dbReference>
<dbReference type="GO" id="GO:0046872">
    <property type="term" value="F:metal ion binding"/>
    <property type="evidence" value="ECO:0007669"/>
    <property type="project" value="UniProtKB-UniRule"/>
</dbReference>
<dbReference type="RefSeq" id="WP_168659046.1">
    <property type="nucleotide sequence ID" value="NZ_CP051180.1"/>
</dbReference>
<keyword evidence="12" id="KW-1185">Reference proteome</keyword>
<keyword evidence="3 10" id="KW-0255">Endonuclease</keyword>
<evidence type="ECO:0000256" key="9">
    <source>
        <dbReference type="ARBA" id="ARBA00038592"/>
    </source>
</evidence>
<dbReference type="AlphaFoldDB" id="A0A6H1U9Q7"/>
<reference evidence="11 12" key="1">
    <citation type="submission" date="2020-04" db="EMBL/GenBank/DDBJ databases">
        <title>Ferrimonas sp. S7 isolated from sea water.</title>
        <authorList>
            <person name="Bae S.S."/>
            <person name="Baek K."/>
        </authorList>
    </citation>
    <scope>NUCLEOTIDE SEQUENCE [LARGE SCALE GENOMIC DNA]</scope>
    <source>
        <strain evidence="11 12">S7</strain>
    </source>
</reference>
<organism evidence="11 12">
    <name type="scientific">Ferrimonas lipolytica</name>
    <dbReference type="NCBI Taxonomy" id="2724191"/>
    <lineage>
        <taxon>Bacteria</taxon>
        <taxon>Pseudomonadati</taxon>
        <taxon>Pseudomonadota</taxon>
        <taxon>Gammaproteobacteria</taxon>
        <taxon>Alteromonadales</taxon>
        <taxon>Ferrimonadaceae</taxon>
        <taxon>Ferrimonas</taxon>
    </lineage>
</organism>
<feature type="binding site" evidence="10">
    <location>
        <position position="231"/>
    </location>
    <ligand>
        <name>Mn(2+)</name>
        <dbReference type="ChEBI" id="CHEBI:29035"/>
    </ligand>
</feature>
<dbReference type="GO" id="GO:0003677">
    <property type="term" value="F:DNA binding"/>
    <property type="evidence" value="ECO:0007669"/>
    <property type="project" value="UniProtKB-KW"/>
</dbReference>
<dbReference type="EMBL" id="CP051180">
    <property type="protein sequence ID" value="QIZ75785.1"/>
    <property type="molecule type" value="Genomic_DNA"/>
</dbReference>
<dbReference type="NCBIfam" id="TIGR00287">
    <property type="entry name" value="cas1"/>
    <property type="match status" value="1"/>
</dbReference>
<evidence type="ECO:0000256" key="3">
    <source>
        <dbReference type="ARBA" id="ARBA00022759"/>
    </source>
</evidence>
<dbReference type="EC" id="3.1.-.-" evidence="10"/>
<sequence>MKQLQNCLYITKDGAYLHKQRETLLVEQRIEGKKHKLLQVPIHSIGAIFCFGNVLVSPQVMGFCGERGTGLAFFDQFGRFQARVVGQQHGNVLLRRAQYQFSDEQQLTFVKGLVGAKLQSSRAVLQRHLRNHGAVTEVKQASARLKQIIESLPVQRSIDSVRGYEGEGAKHYFSVFGQLITNPKFEFNGRNRRPPKDPINAMLSFLYAIWGKELSGALQGVGLDPQVGWLHTERPGRDSLAQDLLEEFRAYVIDRLVLTLVNRKQVKPKDFITDVSGAVSMSDEARKTVLQAYQSRKLETINHPFLDEQVEIGLLPHLQAMLLSRHIRGDLASYPPFCMR</sequence>
<dbReference type="GO" id="GO:0016787">
    <property type="term" value="F:hydrolase activity"/>
    <property type="evidence" value="ECO:0007669"/>
    <property type="project" value="UniProtKB-KW"/>
</dbReference>
<gene>
    <name evidence="11" type="primary">cas1c</name>
    <name evidence="10" type="synonym">cas1</name>
    <name evidence="11" type="ORF">HER31_02045</name>
</gene>
<proteinExistence type="inferred from homology"/>
<dbReference type="Pfam" id="PF01867">
    <property type="entry name" value="Cas_Cas1"/>
    <property type="match status" value="1"/>
</dbReference>
<dbReference type="InterPro" id="IPR019856">
    <property type="entry name" value="CRISPR-assoc_Cas1_DVULG"/>
</dbReference>
<feature type="binding site" evidence="10">
    <location>
        <position position="165"/>
    </location>
    <ligand>
        <name>Mn(2+)</name>
        <dbReference type="ChEBI" id="CHEBI:29035"/>
    </ligand>
</feature>
<dbReference type="GO" id="GO:0043571">
    <property type="term" value="P:maintenance of CRISPR repeat elements"/>
    <property type="evidence" value="ECO:0007669"/>
    <property type="project" value="UniProtKB-UniRule"/>
</dbReference>
<evidence type="ECO:0000256" key="10">
    <source>
        <dbReference type="HAMAP-Rule" id="MF_01470"/>
    </source>
</evidence>
<dbReference type="GO" id="GO:0051607">
    <property type="term" value="P:defense response to virus"/>
    <property type="evidence" value="ECO:0007669"/>
    <property type="project" value="UniProtKB-UniRule"/>
</dbReference>
<name>A0A6H1U9Q7_9GAMM</name>
<evidence type="ECO:0000256" key="4">
    <source>
        <dbReference type="ARBA" id="ARBA00022801"/>
    </source>
</evidence>
<dbReference type="InterPro" id="IPR050646">
    <property type="entry name" value="Cas1"/>
</dbReference>
<dbReference type="InterPro" id="IPR042211">
    <property type="entry name" value="CRISPR-assoc_Cas1_N"/>
</dbReference>
<dbReference type="InterPro" id="IPR042206">
    <property type="entry name" value="CRISPR-assoc_Cas1_C"/>
</dbReference>
<evidence type="ECO:0000256" key="5">
    <source>
        <dbReference type="ARBA" id="ARBA00022842"/>
    </source>
</evidence>
<dbReference type="InterPro" id="IPR002729">
    <property type="entry name" value="CRISPR-assoc_Cas1"/>
</dbReference>
<dbReference type="Gene3D" id="1.20.120.920">
    <property type="entry name" value="CRISPR-associated endonuclease Cas1, C-terminal domain"/>
    <property type="match status" value="1"/>
</dbReference>
<comment type="function">
    <text evidence="10">CRISPR (clustered regularly interspaced short palindromic repeat), is an adaptive immune system that provides protection against mobile genetic elements (viruses, transposable elements and conjugative plasmids). CRISPR clusters contain spacers, sequences complementary to antecedent mobile elements, and target invading nucleic acids. CRISPR clusters are transcribed and processed into CRISPR RNA (crRNA). Acts as a dsDNA endonuclease. Involved in the integration of spacer DNA into the CRISPR cassette.</text>
</comment>
<keyword evidence="7 10" id="KW-0238">DNA-binding</keyword>
<evidence type="ECO:0000313" key="11">
    <source>
        <dbReference type="EMBL" id="QIZ75785.1"/>
    </source>
</evidence>
<dbReference type="KEGG" id="fes:HER31_02045"/>